<accession>A0AC60NTU6</accession>
<reference evidence="1 2" key="1">
    <citation type="journal article" date="2020" name="Cell">
        <title>Large-Scale Comparative Analyses of Tick Genomes Elucidate Their Genetic Diversity and Vector Capacities.</title>
        <authorList>
            <consortium name="Tick Genome and Microbiome Consortium (TIGMIC)"/>
            <person name="Jia N."/>
            <person name="Wang J."/>
            <person name="Shi W."/>
            <person name="Du L."/>
            <person name="Sun Y."/>
            <person name="Zhan W."/>
            <person name="Jiang J.F."/>
            <person name="Wang Q."/>
            <person name="Zhang B."/>
            <person name="Ji P."/>
            <person name="Bell-Sakyi L."/>
            <person name="Cui X.M."/>
            <person name="Yuan T.T."/>
            <person name="Jiang B.G."/>
            <person name="Yang W.F."/>
            <person name="Lam T.T."/>
            <person name="Chang Q.C."/>
            <person name="Ding S.J."/>
            <person name="Wang X.J."/>
            <person name="Zhu J.G."/>
            <person name="Ruan X.D."/>
            <person name="Zhao L."/>
            <person name="Wei J.T."/>
            <person name="Ye R.Z."/>
            <person name="Que T.C."/>
            <person name="Du C.H."/>
            <person name="Zhou Y.H."/>
            <person name="Cheng J.X."/>
            <person name="Dai P.F."/>
            <person name="Guo W.B."/>
            <person name="Han X.H."/>
            <person name="Huang E.J."/>
            <person name="Li L.F."/>
            <person name="Wei W."/>
            <person name="Gao Y.C."/>
            <person name="Liu J.Z."/>
            <person name="Shao H.Z."/>
            <person name="Wang X."/>
            <person name="Wang C.C."/>
            <person name="Yang T.C."/>
            <person name="Huo Q.B."/>
            <person name="Li W."/>
            <person name="Chen H.Y."/>
            <person name="Chen S.E."/>
            <person name="Zhou L.G."/>
            <person name="Ni X.B."/>
            <person name="Tian J.H."/>
            <person name="Sheng Y."/>
            <person name="Liu T."/>
            <person name="Pan Y.S."/>
            <person name="Xia L.Y."/>
            <person name="Li J."/>
            <person name="Zhao F."/>
            <person name="Cao W.C."/>
        </authorList>
    </citation>
    <scope>NUCLEOTIDE SEQUENCE [LARGE SCALE GENOMIC DNA]</scope>
    <source>
        <strain evidence="1">Iper-2018</strain>
    </source>
</reference>
<protein>
    <submittedName>
        <fullName evidence="1">Uncharacterized protein</fullName>
    </submittedName>
</protein>
<evidence type="ECO:0000313" key="1">
    <source>
        <dbReference type="EMBL" id="KAG0410461.1"/>
    </source>
</evidence>
<proteinExistence type="predicted"/>
<name>A0AC60NTU6_IXOPE</name>
<dbReference type="EMBL" id="JABSTQ010011518">
    <property type="protein sequence ID" value="KAG0410461.1"/>
    <property type="molecule type" value="Genomic_DNA"/>
</dbReference>
<organism evidence="1 2">
    <name type="scientific">Ixodes persulcatus</name>
    <name type="common">Taiga tick</name>
    <dbReference type="NCBI Taxonomy" id="34615"/>
    <lineage>
        <taxon>Eukaryota</taxon>
        <taxon>Metazoa</taxon>
        <taxon>Ecdysozoa</taxon>
        <taxon>Arthropoda</taxon>
        <taxon>Chelicerata</taxon>
        <taxon>Arachnida</taxon>
        <taxon>Acari</taxon>
        <taxon>Parasitiformes</taxon>
        <taxon>Ixodida</taxon>
        <taxon>Ixodoidea</taxon>
        <taxon>Ixodidae</taxon>
        <taxon>Ixodinae</taxon>
        <taxon>Ixodes</taxon>
    </lineage>
</organism>
<gene>
    <name evidence="1" type="ORF">HPB47_012425</name>
</gene>
<sequence>MSQITKTSAFGTVTYLSAASKRRGTDSDCHRWSSDFWYDFNKHRDERLHHAEVDDEAQTATVPTQLPQQKTESPHRHSSDQVEICIEAHQSNHDGRKAQRLSSAPSPAGLRSSRQKPRKPPRLQDETKPLKSSWLKMISGVMPFQGYFNRGEGTFPRRSLLRQRTTSTEMIITTDAAVQLEKPAMVDDSQQVSEAPVTEHVQKVCEIVEVFLKSRIILQRPFGSCTDQYNIGTFREPFQDIIRSFGARLRRSLSPDARP</sequence>
<evidence type="ECO:0000313" key="2">
    <source>
        <dbReference type="Proteomes" id="UP000805193"/>
    </source>
</evidence>
<keyword evidence="2" id="KW-1185">Reference proteome</keyword>
<dbReference type="Proteomes" id="UP000805193">
    <property type="component" value="Unassembled WGS sequence"/>
</dbReference>
<comment type="caution">
    <text evidence="1">The sequence shown here is derived from an EMBL/GenBank/DDBJ whole genome shotgun (WGS) entry which is preliminary data.</text>
</comment>